<dbReference type="Gene3D" id="1.10.10.10">
    <property type="entry name" value="Winged helix-like DNA-binding domain superfamily/Winged helix DNA-binding domain"/>
    <property type="match status" value="2"/>
</dbReference>
<organism evidence="2 3">
    <name type="scientific">Pseudonocardia thermophila</name>
    <dbReference type="NCBI Taxonomy" id="1848"/>
    <lineage>
        <taxon>Bacteria</taxon>
        <taxon>Bacillati</taxon>
        <taxon>Actinomycetota</taxon>
        <taxon>Actinomycetes</taxon>
        <taxon>Pseudonocardiales</taxon>
        <taxon>Pseudonocardiaceae</taxon>
        <taxon>Pseudonocardia</taxon>
    </lineage>
</organism>
<gene>
    <name evidence="2" type="ORF">SAMN05443637_10226</name>
</gene>
<dbReference type="GO" id="GO:0003677">
    <property type="term" value="F:DNA binding"/>
    <property type="evidence" value="ECO:0007669"/>
    <property type="project" value="UniProtKB-KW"/>
</dbReference>
<dbReference type="PANTHER" id="PTHR33164">
    <property type="entry name" value="TRANSCRIPTIONAL REGULATOR, MARR FAMILY"/>
    <property type="match status" value="1"/>
</dbReference>
<evidence type="ECO:0000313" key="3">
    <source>
        <dbReference type="Proteomes" id="UP000184363"/>
    </source>
</evidence>
<accession>A0A1M6P3L9</accession>
<dbReference type="Pfam" id="PF12802">
    <property type="entry name" value="MarR_2"/>
    <property type="match status" value="2"/>
</dbReference>
<protein>
    <submittedName>
        <fullName evidence="2">DNA-binding transcriptional regulator, MarR family</fullName>
    </submittedName>
</protein>
<dbReference type="PANTHER" id="PTHR33164:SF95">
    <property type="entry name" value="TRANSCRIPTIONAL REGULATOR"/>
    <property type="match status" value="1"/>
</dbReference>
<dbReference type="InterPro" id="IPR039422">
    <property type="entry name" value="MarR/SlyA-like"/>
</dbReference>
<feature type="domain" description="HTH marR-type" evidence="1">
    <location>
        <begin position="172"/>
        <end position="304"/>
    </location>
</feature>
<dbReference type="PROSITE" id="PS50995">
    <property type="entry name" value="HTH_MARR_2"/>
    <property type="match status" value="2"/>
</dbReference>
<dbReference type="InterPro" id="IPR036388">
    <property type="entry name" value="WH-like_DNA-bd_sf"/>
</dbReference>
<evidence type="ECO:0000259" key="1">
    <source>
        <dbReference type="PROSITE" id="PS50995"/>
    </source>
</evidence>
<proteinExistence type="predicted"/>
<dbReference type="EMBL" id="FRAP01000002">
    <property type="protein sequence ID" value="SHK02482.1"/>
    <property type="molecule type" value="Genomic_DNA"/>
</dbReference>
<feature type="domain" description="HTH marR-type" evidence="1">
    <location>
        <begin position="21"/>
        <end position="154"/>
    </location>
</feature>
<dbReference type="InterPro" id="IPR036390">
    <property type="entry name" value="WH_DNA-bd_sf"/>
</dbReference>
<dbReference type="OrthoDB" id="3174724at2"/>
<sequence>MTELIDNRHRAEEAGPMLRLHEAAGHLIRRAQQRHTTLWTRQFADDLDVTGPQYALISAIAVGEGIDQRTAGERASLDKSSTADVVARLEGRGWLLLARDPDDGRRKVLRLTPLARAALTEVTRRAQLVQEQLLEAVPARQRKSFVDALRLVAYAGDVPPPESPQRAVLPLRDAPGHLIRRAQQVHTVAWGIEVGRTLTAPQYAVLSALWAHPEGIDQSTAGELASLDKSSMADVAQRLVRRGWVARERDGADARRRVLRLTDAVRDELLHLTPAVLRVQERLLAPLSPAQRKAFMKGCHALAYADDPDHAT</sequence>
<dbReference type="Proteomes" id="UP000184363">
    <property type="component" value="Unassembled WGS sequence"/>
</dbReference>
<dbReference type="GO" id="GO:0003700">
    <property type="term" value="F:DNA-binding transcription factor activity"/>
    <property type="evidence" value="ECO:0007669"/>
    <property type="project" value="InterPro"/>
</dbReference>
<keyword evidence="2" id="KW-0238">DNA-binding</keyword>
<evidence type="ECO:0000313" key="2">
    <source>
        <dbReference type="EMBL" id="SHK02482.1"/>
    </source>
</evidence>
<dbReference type="GO" id="GO:0006950">
    <property type="term" value="P:response to stress"/>
    <property type="evidence" value="ECO:0007669"/>
    <property type="project" value="TreeGrafter"/>
</dbReference>
<keyword evidence="3" id="KW-1185">Reference proteome</keyword>
<dbReference type="STRING" id="1848.SAMN05443637_10226"/>
<dbReference type="SUPFAM" id="SSF46785">
    <property type="entry name" value="Winged helix' DNA-binding domain"/>
    <property type="match status" value="2"/>
</dbReference>
<dbReference type="InterPro" id="IPR000835">
    <property type="entry name" value="HTH_MarR-typ"/>
</dbReference>
<dbReference type="RefSeq" id="WP_084754268.1">
    <property type="nucleotide sequence ID" value="NZ_CALGVN010000053.1"/>
</dbReference>
<dbReference type="SMART" id="SM00347">
    <property type="entry name" value="HTH_MARR"/>
    <property type="match status" value="2"/>
</dbReference>
<name>A0A1M6P3L9_PSETH</name>
<reference evidence="2 3" key="1">
    <citation type="submission" date="2016-11" db="EMBL/GenBank/DDBJ databases">
        <authorList>
            <person name="Jaros S."/>
            <person name="Januszkiewicz K."/>
            <person name="Wedrychowicz H."/>
        </authorList>
    </citation>
    <scope>NUCLEOTIDE SEQUENCE [LARGE SCALE GENOMIC DNA]</scope>
    <source>
        <strain evidence="2 3">DSM 43832</strain>
    </source>
</reference>
<dbReference type="AlphaFoldDB" id="A0A1M6P3L9"/>